<evidence type="ECO:0000313" key="1">
    <source>
        <dbReference type="EMBL" id="GJT29639.1"/>
    </source>
</evidence>
<protein>
    <submittedName>
        <fullName evidence="1">Uncharacterized protein</fullName>
    </submittedName>
</protein>
<reference evidence="1" key="2">
    <citation type="submission" date="2022-01" db="EMBL/GenBank/DDBJ databases">
        <authorList>
            <person name="Yamashiro T."/>
            <person name="Shiraishi A."/>
            <person name="Satake H."/>
            <person name="Nakayama K."/>
        </authorList>
    </citation>
    <scope>NUCLEOTIDE SEQUENCE</scope>
</reference>
<evidence type="ECO:0000313" key="2">
    <source>
        <dbReference type="Proteomes" id="UP001151760"/>
    </source>
</evidence>
<name>A0ABQ5CXP6_9ASTR</name>
<dbReference type="EMBL" id="BQNB010014559">
    <property type="protein sequence ID" value="GJT29639.1"/>
    <property type="molecule type" value="Genomic_DNA"/>
</dbReference>
<gene>
    <name evidence="1" type="ORF">Tco_0909914</name>
</gene>
<proteinExistence type="predicted"/>
<accession>A0ABQ5CXP6</accession>
<sequence>MASESFTPTTTHVTPTSNVNFECGKGLVAFNNGIVLLEHTNPLYHPMLSFLKNCCVSTALTKQQLAYYLEYLREFWYFAEVDTSSNTITFTLSYSSKPLSFDLGSFFTITGFKYSENLEALPLKETVKVALATLGLADEKNPQFTPSGLVNKSPLRIRYFSLI</sequence>
<keyword evidence="2" id="KW-1185">Reference proteome</keyword>
<organism evidence="1 2">
    <name type="scientific">Tanacetum coccineum</name>
    <dbReference type="NCBI Taxonomy" id="301880"/>
    <lineage>
        <taxon>Eukaryota</taxon>
        <taxon>Viridiplantae</taxon>
        <taxon>Streptophyta</taxon>
        <taxon>Embryophyta</taxon>
        <taxon>Tracheophyta</taxon>
        <taxon>Spermatophyta</taxon>
        <taxon>Magnoliopsida</taxon>
        <taxon>eudicotyledons</taxon>
        <taxon>Gunneridae</taxon>
        <taxon>Pentapetalae</taxon>
        <taxon>asterids</taxon>
        <taxon>campanulids</taxon>
        <taxon>Asterales</taxon>
        <taxon>Asteraceae</taxon>
        <taxon>Asteroideae</taxon>
        <taxon>Anthemideae</taxon>
        <taxon>Anthemidinae</taxon>
        <taxon>Tanacetum</taxon>
    </lineage>
</organism>
<comment type="caution">
    <text evidence="1">The sequence shown here is derived from an EMBL/GenBank/DDBJ whole genome shotgun (WGS) entry which is preliminary data.</text>
</comment>
<dbReference type="Proteomes" id="UP001151760">
    <property type="component" value="Unassembled WGS sequence"/>
</dbReference>
<reference evidence="1" key="1">
    <citation type="journal article" date="2022" name="Int. J. Mol. Sci.">
        <title>Draft Genome of Tanacetum Coccineum: Genomic Comparison of Closely Related Tanacetum-Family Plants.</title>
        <authorList>
            <person name="Yamashiro T."/>
            <person name="Shiraishi A."/>
            <person name="Nakayama K."/>
            <person name="Satake H."/>
        </authorList>
    </citation>
    <scope>NUCLEOTIDE SEQUENCE</scope>
</reference>